<evidence type="ECO:0000313" key="1">
    <source>
        <dbReference type="EMBL" id="ABD90000.1"/>
    </source>
</evidence>
<dbReference type="KEGG" id="rpc:RPC_4477"/>
<name>Q20XY6_RHOPB</name>
<dbReference type="HOGENOM" id="CLU_082089_0_0_5"/>
<dbReference type="eggNOG" id="COG0511">
    <property type="taxonomic scope" value="Bacteria"/>
</dbReference>
<accession>Q20XY6</accession>
<dbReference type="EMBL" id="CP000301">
    <property type="protein sequence ID" value="ABD90000.1"/>
    <property type="molecule type" value="Genomic_DNA"/>
</dbReference>
<reference evidence="1" key="1">
    <citation type="submission" date="2006-03" db="EMBL/GenBank/DDBJ databases">
        <title>Complete sequence of Rhodopseudomonas palustris BisB18.</title>
        <authorList>
            <consortium name="US DOE Joint Genome Institute"/>
            <person name="Copeland A."/>
            <person name="Lucas S."/>
            <person name="Lapidus A."/>
            <person name="Barry K."/>
            <person name="Detter J.C."/>
            <person name="Glavina del Rio T."/>
            <person name="Hammon N."/>
            <person name="Israni S."/>
            <person name="Dalin E."/>
            <person name="Tice H."/>
            <person name="Pitluck S."/>
            <person name="Chain P."/>
            <person name="Malfatti S."/>
            <person name="Shin M."/>
            <person name="Vergez L."/>
            <person name="Schmutz J."/>
            <person name="Larimer F."/>
            <person name="Land M."/>
            <person name="Hauser L."/>
            <person name="Pelletier D.A."/>
            <person name="Kyrpides N."/>
            <person name="Anderson I."/>
            <person name="Oda Y."/>
            <person name="Harwood C.S."/>
            <person name="Richardson P."/>
        </authorList>
    </citation>
    <scope>NUCLEOTIDE SEQUENCE [LARGE SCALE GENOMIC DNA]</scope>
    <source>
        <strain evidence="1">BisB18</strain>
    </source>
</reference>
<proteinExistence type="predicted"/>
<sequence length="284" mass="30463">MHRPADHRKKRFAIVLGTNEVASAVAVYLHRADFGVVLSNDPDFPVIRRKMAFADALYRDDVKVEEVRGERADDGMQVFKGLRTFDRVSVTRLGLADLLPVGAMDVLVDARLQQHRTTPDLHRLAKLTIGIGAGFSGSTNCDVAVDAPPERCAGVLHDGWTAGATSADAAEAANQRFGYAPSAGRWRTAVEIGAPVLRGAVLGLLTGNPHRAPCDGVVRGLIRDDSDVPAGARLLEIDPRGRHAQWTGIDERGRSIAKAVLDAVQLRSERPRALIAAAASHPAV</sequence>
<evidence type="ECO:0008006" key="2">
    <source>
        <dbReference type="Google" id="ProtNLM"/>
    </source>
</evidence>
<gene>
    <name evidence="1" type="ordered locus">RPC_4477</name>
</gene>
<dbReference type="STRING" id="316056.RPC_4477"/>
<dbReference type="AlphaFoldDB" id="Q20XY6"/>
<organism evidence="1">
    <name type="scientific">Rhodopseudomonas palustris (strain BisB18)</name>
    <dbReference type="NCBI Taxonomy" id="316056"/>
    <lineage>
        <taxon>Bacteria</taxon>
        <taxon>Pseudomonadati</taxon>
        <taxon>Pseudomonadota</taxon>
        <taxon>Alphaproteobacteria</taxon>
        <taxon>Hyphomicrobiales</taxon>
        <taxon>Nitrobacteraceae</taxon>
        <taxon>Rhodopseudomonas</taxon>
    </lineage>
</organism>
<protein>
    <recommendedName>
        <fullName evidence="2">Xanthine dehydrogenase</fullName>
    </recommendedName>
</protein>
<dbReference type="RefSeq" id="WP_011474880.1">
    <property type="nucleotide sequence ID" value="NC_007925.1"/>
</dbReference>
<dbReference type="OrthoDB" id="9815497at2"/>